<dbReference type="InterPro" id="IPR000160">
    <property type="entry name" value="GGDEF_dom"/>
</dbReference>
<keyword evidence="1" id="KW-1133">Transmembrane helix</keyword>
<dbReference type="GO" id="GO:0043709">
    <property type="term" value="P:cell adhesion involved in single-species biofilm formation"/>
    <property type="evidence" value="ECO:0007669"/>
    <property type="project" value="TreeGrafter"/>
</dbReference>
<dbReference type="NCBIfam" id="TIGR00254">
    <property type="entry name" value="GGDEF"/>
    <property type="match status" value="1"/>
</dbReference>
<sequence>MEKERPRTLTSRLLPVLYTAVAVALVGLLAYVGARSQLPGMKLSAPAPHTLSSGWRLVRDGDSWPAALPLEVDGDEVLLKIELPQLKAGDMLLFPSRFQKVQVSVEGQVLLDYGYSQPAPLGALLGDVLCQVPLAPGHSGHTLTLRLELDGRYPNRAGLAEMYLDQQGTLYSYLLQKELPKILCISIFLLVGVALCAGYVLQLCKKAVSSYKNLLYLGCFVLLAAVWVWSDSLLGQLAFSNSVGVCLVSFFSFMLLPAPLLGMVGTTCPSAKRYTHLLQDLILGNILVQTALYLFNVVDYPVLLPVTHLLLLFSAGYMTWLLVRQVRRQRSPYARDMLLALGFLGASALVSLAMFYIDLSLDKSTVFCLGLMVFILILCYSSVRWLFTLQGSHTEMVLYRKLAYTDVMTHTQNRIAFETFLEERRAGGPDQPPLEVYMFDINGLKSVNDEQGHQAGDQVIRDAADIIRAVLGGLGTLYRIGGDEFVAILQDARHPRSHYARLLQKAVADHNRQLPQPAFTIAMGSASSRTFPQLTIDQLLEIADRQMYRDKDRQKAGQPLEGR</sequence>
<organism evidence="3 4">
    <name type="scientific">Neobittarella massiliensis</name>
    <name type="common">ex Bilen et al. 2018</name>
    <dbReference type="NCBI Taxonomy" id="2041842"/>
    <lineage>
        <taxon>Bacteria</taxon>
        <taxon>Bacillati</taxon>
        <taxon>Bacillota</taxon>
        <taxon>Clostridia</taxon>
        <taxon>Eubacteriales</taxon>
        <taxon>Oscillospiraceae</taxon>
        <taxon>Neobittarella (ex Bilen et al. 2018)</taxon>
    </lineage>
</organism>
<proteinExistence type="predicted"/>
<feature type="transmembrane region" description="Helical" evidence="1">
    <location>
        <begin position="213"/>
        <end position="230"/>
    </location>
</feature>
<dbReference type="InterPro" id="IPR050469">
    <property type="entry name" value="Diguanylate_Cyclase"/>
</dbReference>
<accession>A0A8J6IPL1</accession>
<dbReference type="Pfam" id="PF00990">
    <property type="entry name" value="GGDEF"/>
    <property type="match status" value="1"/>
</dbReference>
<keyword evidence="1" id="KW-0472">Membrane</keyword>
<gene>
    <name evidence="3" type="ORF">H8K20_07270</name>
</gene>
<dbReference type="EMBL" id="JACOGI010000001">
    <property type="protein sequence ID" value="MBC3516193.1"/>
    <property type="molecule type" value="Genomic_DNA"/>
</dbReference>
<dbReference type="SUPFAM" id="SSF55073">
    <property type="entry name" value="Nucleotide cyclase"/>
    <property type="match status" value="1"/>
</dbReference>
<name>A0A8J6IPL1_9FIRM</name>
<feature type="transmembrane region" description="Helical" evidence="1">
    <location>
        <begin position="277"/>
        <end position="296"/>
    </location>
</feature>
<evidence type="ECO:0000256" key="1">
    <source>
        <dbReference type="SAM" id="Phobius"/>
    </source>
</evidence>
<evidence type="ECO:0000313" key="4">
    <source>
        <dbReference type="Proteomes" id="UP000597668"/>
    </source>
</evidence>
<feature type="transmembrane region" description="Helical" evidence="1">
    <location>
        <begin position="179"/>
        <end position="201"/>
    </location>
</feature>
<evidence type="ECO:0000259" key="2">
    <source>
        <dbReference type="PROSITE" id="PS50887"/>
    </source>
</evidence>
<feature type="transmembrane region" description="Helical" evidence="1">
    <location>
        <begin position="369"/>
        <end position="387"/>
    </location>
</feature>
<dbReference type="PANTHER" id="PTHR45138:SF6">
    <property type="entry name" value="DIGUANYLATE CYCLASE DGCN"/>
    <property type="match status" value="1"/>
</dbReference>
<keyword evidence="1" id="KW-0812">Transmembrane</keyword>
<dbReference type="InterPro" id="IPR029787">
    <property type="entry name" value="Nucleotide_cyclase"/>
</dbReference>
<dbReference type="InterPro" id="IPR043128">
    <property type="entry name" value="Rev_trsase/Diguanyl_cyclase"/>
</dbReference>
<reference evidence="3" key="1">
    <citation type="submission" date="2020-08" db="EMBL/GenBank/DDBJ databases">
        <authorList>
            <person name="Liu C."/>
            <person name="Sun Q."/>
        </authorList>
    </citation>
    <scope>NUCLEOTIDE SEQUENCE</scope>
    <source>
        <strain evidence="3">NSJ-65</strain>
    </source>
</reference>
<dbReference type="CDD" id="cd01949">
    <property type="entry name" value="GGDEF"/>
    <property type="match status" value="1"/>
</dbReference>
<dbReference type="PANTHER" id="PTHR45138">
    <property type="entry name" value="REGULATORY COMPONENTS OF SENSORY TRANSDUCTION SYSTEM"/>
    <property type="match status" value="1"/>
</dbReference>
<dbReference type="GO" id="GO:0005886">
    <property type="term" value="C:plasma membrane"/>
    <property type="evidence" value="ECO:0007669"/>
    <property type="project" value="TreeGrafter"/>
</dbReference>
<feature type="transmembrane region" description="Helical" evidence="1">
    <location>
        <begin position="242"/>
        <end position="265"/>
    </location>
</feature>
<feature type="transmembrane region" description="Helical" evidence="1">
    <location>
        <begin position="12"/>
        <end position="34"/>
    </location>
</feature>
<keyword evidence="4" id="KW-1185">Reference proteome</keyword>
<feature type="domain" description="GGDEF" evidence="2">
    <location>
        <begin position="432"/>
        <end position="563"/>
    </location>
</feature>
<dbReference type="AlphaFoldDB" id="A0A8J6IPL1"/>
<feature type="transmembrane region" description="Helical" evidence="1">
    <location>
        <begin position="302"/>
        <end position="323"/>
    </location>
</feature>
<dbReference type="SMART" id="SM00267">
    <property type="entry name" value="GGDEF"/>
    <property type="match status" value="1"/>
</dbReference>
<dbReference type="Proteomes" id="UP000597668">
    <property type="component" value="Unassembled WGS sequence"/>
</dbReference>
<dbReference type="GO" id="GO:1902201">
    <property type="term" value="P:negative regulation of bacterial-type flagellum-dependent cell motility"/>
    <property type="evidence" value="ECO:0007669"/>
    <property type="project" value="TreeGrafter"/>
</dbReference>
<protein>
    <submittedName>
        <fullName evidence="3">GGDEF domain-containing protein</fullName>
    </submittedName>
</protein>
<evidence type="ECO:0000313" key="3">
    <source>
        <dbReference type="EMBL" id="MBC3516193.1"/>
    </source>
</evidence>
<dbReference type="PROSITE" id="PS50887">
    <property type="entry name" value="GGDEF"/>
    <property type="match status" value="1"/>
</dbReference>
<feature type="transmembrane region" description="Helical" evidence="1">
    <location>
        <begin position="335"/>
        <end position="357"/>
    </location>
</feature>
<comment type="caution">
    <text evidence="3">The sequence shown here is derived from an EMBL/GenBank/DDBJ whole genome shotgun (WGS) entry which is preliminary data.</text>
</comment>
<dbReference type="Gene3D" id="3.30.70.270">
    <property type="match status" value="1"/>
</dbReference>
<dbReference type="GO" id="GO:0052621">
    <property type="term" value="F:diguanylate cyclase activity"/>
    <property type="evidence" value="ECO:0007669"/>
    <property type="project" value="TreeGrafter"/>
</dbReference>
<dbReference type="RefSeq" id="WP_186487939.1">
    <property type="nucleotide sequence ID" value="NZ_JACOGI010000001.1"/>
</dbReference>